<reference evidence="1" key="1">
    <citation type="submission" date="2021-01" db="EMBL/GenBank/DDBJ databases">
        <authorList>
            <person name="Kaushik A."/>
        </authorList>
    </citation>
    <scope>NUCLEOTIDE SEQUENCE</scope>
    <source>
        <strain evidence="1">AG3-1AP</strain>
    </source>
</reference>
<protein>
    <submittedName>
        <fullName evidence="1">Uncharacterized protein</fullName>
    </submittedName>
</protein>
<gene>
    <name evidence="1" type="ORF">RDB_LOCUS74710</name>
</gene>
<organism evidence="1 2">
    <name type="scientific">Rhizoctonia solani</name>
    <dbReference type="NCBI Taxonomy" id="456999"/>
    <lineage>
        <taxon>Eukaryota</taxon>
        <taxon>Fungi</taxon>
        <taxon>Dikarya</taxon>
        <taxon>Basidiomycota</taxon>
        <taxon>Agaricomycotina</taxon>
        <taxon>Agaricomycetes</taxon>
        <taxon>Cantharellales</taxon>
        <taxon>Ceratobasidiaceae</taxon>
        <taxon>Rhizoctonia</taxon>
    </lineage>
</organism>
<dbReference type="EMBL" id="CAJMWV010002301">
    <property type="protein sequence ID" value="CAE6459410.1"/>
    <property type="molecule type" value="Genomic_DNA"/>
</dbReference>
<dbReference type="AlphaFoldDB" id="A0A8H3BKW1"/>
<proteinExistence type="predicted"/>
<name>A0A8H3BKW1_9AGAM</name>
<evidence type="ECO:0000313" key="1">
    <source>
        <dbReference type="EMBL" id="CAE6459410.1"/>
    </source>
</evidence>
<accession>A0A8H3BKW1</accession>
<comment type="caution">
    <text evidence="1">The sequence shown here is derived from an EMBL/GenBank/DDBJ whole genome shotgun (WGS) entry which is preliminary data.</text>
</comment>
<sequence length="80" mass="9176">MTYILNRAGKPEENFNWLEAFETFLQRKDLTTHWVCTQVRGNYWEASTTFAGRTFTGTGSSEQRAMINAVIKIERAAILS</sequence>
<dbReference type="Proteomes" id="UP000663831">
    <property type="component" value="Unassembled WGS sequence"/>
</dbReference>
<evidence type="ECO:0000313" key="2">
    <source>
        <dbReference type="Proteomes" id="UP000663831"/>
    </source>
</evidence>